<name>M4SWD8_9TRYP</name>
<evidence type="ECO:0000256" key="2">
    <source>
        <dbReference type="ARBA" id="ARBA00004609"/>
    </source>
</evidence>
<dbReference type="EMBL" id="KC612928">
    <property type="protein sequence ID" value="AGH60359.1"/>
    <property type="molecule type" value="Genomic_DNA"/>
</dbReference>
<evidence type="ECO:0000313" key="13">
    <source>
        <dbReference type="EMBL" id="APD73565.1"/>
    </source>
</evidence>
<feature type="domain" description="Trypanosome variant surface glycoprotein B-type N-terminal" evidence="11">
    <location>
        <begin position="6"/>
        <end position="359"/>
    </location>
</feature>
<reference evidence="12" key="1">
    <citation type="submission" date="2013-02" db="EMBL/GenBank/DDBJ databases">
        <authorList>
            <person name="Cross G.A.M."/>
            <person name="Kim H.-S."/>
            <person name="Wickstead B."/>
        </authorList>
    </citation>
    <scope>NUCLEOTIDE SEQUENCE</scope>
    <source>
        <strain evidence="12">Lister 427</strain>
    </source>
</reference>
<evidence type="ECO:0000256" key="5">
    <source>
        <dbReference type="ARBA" id="ARBA00022729"/>
    </source>
</evidence>
<evidence type="ECO:0000256" key="10">
    <source>
        <dbReference type="SAM" id="SignalP"/>
    </source>
</evidence>
<evidence type="ECO:0000259" key="11">
    <source>
        <dbReference type="Pfam" id="PF13206"/>
    </source>
</evidence>
<evidence type="ECO:0000256" key="3">
    <source>
        <dbReference type="ARBA" id="ARBA00022475"/>
    </source>
</evidence>
<feature type="compositionally biased region" description="Basic and acidic residues" evidence="9">
    <location>
        <begin position="383"/>
        <end position="393"/>
    </location>
</feature>
<dbReference type="EMBL" id="KX699609">
    <property type="protein sequence ID" value="APD73565.1"/>
    <property type="molecule type" value="Genomic_DNA"/>
</dbReference>
<keyword evidence="4" id="KW-0336">GPI-anchor</keyword>
<evidence type="ECO:0000256" key="7">
    <source>
        <dbReference type="ARBA" id="ARBA00023180"/>
    </source>
</evidence>
<organism evidence="12">
    <name type="scientific">Trypanosoma brucei</name>
    <dbReference type="NCBI Taxonomy" id="5691"/>
    <lineage>
        <taxon>Eukaryota</taxon>
        <taxon>Discoba</taxon>
        <taxon>Euglenozoa</taxon>
        <taxon>Kinetoplastea</taxon>
        <taxon>Metakinetoplastina</taxon>
        <taxon>Trypanosomatida</taxon>
        <taxon>Trypanosomatidae</taxon>
        <taxon>Trypanosoma</taxon>
    </lineage>
</organism>
<protein>
    <submittedName>
        <fullName evidence="13">Variant surface glycoprotein 1125.1342</fullName>
    </submittedName>
    <submittedName>
        <fullName evidence="12">Variant surface glycoprotein 1428</fullName>
    </submittedName>
</protein>
<evidence type="ECO:0000256" key="1">
    <source>
        <dbReference type="ARBA" id="ARBA00002523"/>
    </source>
</evidence>
<feature type="chain" id="PRO_5004058459" evidence="10">
    <location>
        <begin position="19"/>
        <end position="403"/>
    </location>
</feature>
<evidence type="ECO:0000256" key="9">
    <source>
        <dbReference type="SAM" id="MobiDB-lite"/>
    </source>
</evidence>
<dbReference type="AlphaFoldDB" id="M4SWD8"/>
<dbReference type="InterPro" id="IPR025932">
    <property type="entry name" value="Trypano_VSG_B_N_dom"/>
</dbReference>
<proteinExistence type="predicted"/>
<dbReference type="Pfam" id="PF13206">
    <property type="entry name" value="VSG_B"/>
    <property type="match status" value="1"/>
</dbReference>
<keyword evidence="6" id="KW-0472">Membrane</keyword>
<comment type="function">
    <text evidence="1">VSG forms a coat on the surface of the parasite. The trypanosome evades the immune response of the host by expressing a series of antigenically distinct VSGs from an estimated 1000 VSG genes.</text>
</comment>
<accession>M4SWD8</accession>
<comment type="subcellular location">
    <subcellularLocation>
        <location evidence="2">Cell membrane</location>
        <topology evidence="2">Lipid-anchor</topology>
        <topology evidence="2">GPI-anchor</topology>
    </subcellularLocation>
</comment>
<evidence type="ECO:0000256" key="4">
    <source>
        <dbReference type="ARBA" id="ARBA00022622"/>
    </source>
</evidence>
<feature type="compositionally biased region" description="Basic residues" evidence="9">
    <location>
        <begin position="394"/>
        <end position="403"/>
    </location>
</feature>
<evidence type="ECO:0000256" key="8">
    <source>
        <dbReference type="ARBA" id="ARBA00023288"/>
    </source>
</evidence>
<evidence type="ECO:0000256" key="6">
    <source>
        <dbReference type="ARBA" id="ARBA00023136"/>
    </source>
</evidence>
<evidence type="ECO:0000313" key="12">
    <source>
        <dbReference type="EMBL" id="AGH60359.1"/>
    </source>
</evidence>
<dbReference type="GO" id="GO:0098552">
    <property type="term" value="C:side of membrane"/>
    <property type="evidence" value="ECO:0007669"/>
    <property type="project" value="UniProtKB-KW"/>
</dbReference>
<reference evidence="13" key="3">
    <citation type="submission" date="2016-08" db="EMBL/GenBank/DDBJ databases">
        <title>VSG repertoire of Trypanosoma brucei EATRO 1125.</title>
        <authorList>
            <person name="Cross G.A."/>
        </authorList>
    </citation>
    <scope>NUCLEOTIDE SEQUENCE</scope>
    <source>
        <strain evidence="13">EATRO 1125</strain>
    </source>
</reference>
<dbReference type="GO" id="GO:0005886">
    <property type="term" value="C:plasma membrane"/>
    <property type="evidence" value="ECO:0007669"/>
    <property type="project" value="UniProtKB-SubCell"/>
</dbReference>
<keyword evidence="8" id="KW-0449">Lipoprotein</keyword>
<sequence>MHLLFLLLTLTLAHSVRAAQGYHVADFLPLCEARQVAKALAATSYTVPNIPSDMQDILNFNMSIATASWKAIFTDQGPQNTWDKFKAEHGTELGTSDWSDRWDYLKSAGHQTAKAESKWNSVNQKLINKETVNDTRSYIEALANNAFDVFKMTQDELKDADGKTITSLKAVALTAMCSEPLAAQPDTTDCKDIAAAPRKDATCYSAGAHKAGSSIALDMVCLCSTQTNSVCTADTEARAAIMANDNLGNGVLAQLLAACPKTPTKLDPSTEEATAIAMLASRLGHGTTRTAEQAIYLGIKGGKECSASAGSCLDYSAYFKSTNQGLRSVPWVSNLLKAADYYKTILARRAADQAAADKISQMKKELLKKFKRPNPKTDAIQTTDRERKQEKQRSNKLSRKIVQ</sequence>
<keyword evidence="3" id="KW-1003">Cell membrane</keyword>
<keyword evidence="5 10" id="KW-0732">Signal</keyword>
<feature type="signal peptide" evidence="10">
    <location>
        <begin position="1"/>
        <end position="18"/>
    </location>
</feature>
<reference evidence="12" key="2">
    <citation type="journal article" date="2014" name="Mol. Biochem. Parasitol.">
        <title>Capturing the variant surface glycoprotein repertoire (the VSGnome) of Trypanosoma brucei Lister 427.</title>
        <authorList>
            <person name="Cross G.A."/>
            <person name="Kim H.S."/>
            <person name="Wickstead B."/>
        </authorList>
    </citation>
    <scope>NUCLEOTIDE SEQUENCE</scope>
    <source>
        <strain evidence="12">Lister 427</strain>
    </source>
</reference>
<feature type="region of interest" description="Disordered" evidence="9">
    <location>
        <begin position="365"/>
        <end position="403"/>
    </location>
</feature>
<keyword evidence="7" id="KW-0325">Glycoprotein</keyword>